<dbReference type="InterPro" id="IPR011990">
    <property type="entry name" value="TPR-like_helical_dom_sf"/>
</dbReference>
<dbReference type="AlphaFoldDB" id="A0A073K9A7"/>
<protein>
    <submittedName>
        <fullName evidence="1">Uncharacterized protein</fullName>
    </submittedName>
</protein>
<dbReference type="EMBL" id="JOTM01000020">
    <property type="protein sequence ID" value="KEK23121.1"/>
    <property type="molecule type" value="Genomic_DNA"/>
</dbReference>
<organism evidence="1 2">
    <name type="scientific">Bacillus gaemokensis</name>
    <dbReference type="NCBI Taxonomy" id="574375"/>
    <lineage>
        <taxon>Bacteria</taxon>
        <taxon>Bacillati</taxon>
        <taxon>Bacillota</taxon>
        <taxon>Bacilli</taxon>
        <taxon>Bacillales</taxon>
        <taxon>Bacillaceae</taxon>
        <taxon>Bacillus</taxon>
        <taxon>Bacillus cereus group</taxon>
    </lineage>
</organism>
<dbReference type="eggNOG" id="COG0457">
    <property type="taxonomic scope" value="Bacteria"/>
</dbReference>
<keyword evidence="2" id="KW-1185">Reference proteome</keyword>
<comment type="caution">
    <text evidence="1">The sequence shown here is derived from an EMBL/GenBank/DDBJ whole genome shotgun (WGS) entry which is preliminary data.</text>
</comment>
<gene>
    <name evidence="1" type="ORF">BAGA_14040</name>
</gene>
<reference evidence="1 2" key="1">
    <citation type="submission" date="2014-06" db="EMBL/GenBank/DDBJ databases">
        <title>Draft genome sequence of Bacillus gaemokensis JCM 15801 (MCCC 1A00707).</title>
        <authorList>
            <person name="Lai Q."/>
            <person name="Liu Y."/>
            <person name="Shao Z."/>
        </authorList>
    </citation>
    <scope>NUCLEOTIDE SEQUENCE [LARGE SCALE GENOMIC DNA]</scope>
    <source>
        <strain evidence="1 2">JCM 15801</strain>
    </source>
</reference>
<dbReference type="Gene3D" id="1.25.40.10">
    <property type="entry name" value="Tetratricopeptide repeat domain"/>
    <property type="match status" value="1"/>
</dbReference>
<name>A0A073K9A7_9BACI</name>
<evidence type="ECO:0000313" key="1">
    <source>
        <dbReference type="EMBL" id="KEK23121.1"/>
    </source>
</evidence>
<dbReference type="Proteomes" id="UP000027778">
    <property type="component" value="Unassembled WGS sequence"/>
</dbReference>
<accession>A0A073K9A7</accession>
<proteinExistence type="predicted"/>
<dbReference type="OrthoDB" id="6447699at2"/>
<sequence length="415" mass="48667">MGENAFLSAIIHLKETDENSNIWSKTVCRSFKFHALDDPSYTLGQILEPSILFEVSEVTKIPIEKLVKLDYVSEGPIQRIQNRLSVINELSPLEKLNLAHNLLSISRYEYTSHILQLINPEQFSVQEKLRYYYLRFLLKNRLDEMSYELEFNKMKELLEGNNFPETIRLKIATQAIVWELKQKRIGNELFQWYIDQGISSRRKIKEGNNFSEHIAVSSFHRAFAMIPAEKKEENETREEMQKALYYANLAQATNDLEECRKLDAIKTCYESELKEHLYLSKNHNQAERAGYDLIATDPNWSISYHEMAEFYLKMNKPEKALSMFEKAKEIGLPRVTFTHFMLGYCLNLVGRKEESLNEFLQTLKLDSTNISAGINGFNIAKEINHDLQQVFKKYLETWEKENLLDEEHKSYLITT</sequence>
<evidence type="ECO:0000313" key="2">
    <source>
        <dbReference type="Proteomes" id="UP000027778"/>
    </source>
</evidence>
<dbReference type="STRING" id="574375.AZF08_23270"/>
<dbReference type="RefSeq" id="WP_033676179.1">
    <property type="nucleotide sequence ID" value="NZ_JOTM01000020.1"/>
</dbReference>
<dbReference type="SUPFAM" id="SSF48452">
    <property type="entry name" value="TPR-like"/>
    <property type="match status" value="1"/>
</dbReference>